<feature type="region of interest" description="Disordered" evidence="8">
    <location>
        <begin position="1"/>
        <end position="20"/>
    </location>
</feature>
<dbReference type="EMBL" id="JAWRVI010000231">
    <property type="protein sequence ID" value="KAK4071138.1"/>
    <property type="molecule type" value="Genomic_DNA"/>
</dbReference>
<keyword evidence="7" id="KW-0539">Nucleus</keyword>
<comment type="subcellular location">
    <subcellularLocation>
        <location evidence="1">Nucleus</location>
    </subcellularLocation>
</comment>
<sequence length="367" mass="41018">MHNARRDPAPGTSQQSTRNAAPAAYFNALKEQLKATQLQVQQLQELSFRVSHSDSHLVDHVLNIRKTALNHSQAHGEIWRFLSPLHAGNPSQAQLDHDVRRQSLRAKGLDSGWTGTRRFLNSPTECGRIPTGFDMTCTSQPLCPQEIGATSPSLPSIRPQHLEPTSRESSPVSVRGQRVDGHLAVAPAEIRYCPRKQEDVLGATQKYRCTLPGCGKLYKDINAHLLTHQVERPLKCPLVSCEYSTRGFARKHDRNRHVLVHFEGLLSCSICRGVGTTTEKRFYRVDMLKRHMSRAHRVNGIISDDRGGTAIDSTSMRDGSSDAVKLEARCTTCRQIFSGTQLLYDHLDDCIQRIVGGRPDDHSHTQN</sequence>
<dbReference type="SMART" id="SM00355">
    <property type="entry name" value="ZnF_C2H2"/>
    <property type="match status" value="3"/>
</dbReference>
<dbReference type="PANTHER" id="PTHR46179:SF13">
    <property type="entry name" value="C2H2-TYPE DOMAIN-CONTAINING PROTEIN"/>
    <property type="match status" value="1"/>
</dbReference>
<evidence type="ECO:0000256" key="5">
    <source>
        <dbReference type="ARBA" id="ARBA00023015"/>
    </source>
</evidence>
<keyword evidence="11" id="KW-1185">Reference proteome</keyword>
<reference evidence="10 11" key="1">
    <citation type="journal article" date="2024" name="Microbiol. Resour. Announc.">
        <title>Genome annotations for the ascomycete fungi Trichoderma harzianum, Trichoderma aggressivum, and Purpureocillium lilacinum.</title>
        <authorList>
            <person name="Beijen E.P.W."/>
            <person name="Ohm R.A."/>
        </authorList>
    </citation>
    <scope>NUCLEOTIDE SEQUENCE [LARGE SCALE GENOMIC DNA]</scope>
    <source>
        <strain evidence="10 11">CBS 150709</strain>
    </source>
</reference>
<evidence type="ECO:0000259" key="9">
    <source>
        <dbReference type="SMART" id="SM00355"/>
    </source>
</evidence>
<keyword evidence="6" id="KW-0804">Transcription</keyword>
<proteinExistence type="predicted"/>
<dbReference type="Proteomes" id="UP001287286">
    <property type="component" value="Unassembled WGS sequence"/>
</dbReference>
<organism evidence="10 11">
    <name type="scientific">Purpureocillium lilacinum</name>
    <name type="common">Paecilomyces lilacinus</name>
    <dbReference type="NCBI Taxonomy" id="33203"/>
    <lineage>
        <taxon>Eukaryota</taxon>
        <taxon>Fungi</taxon>
        <taxon>Dikarya</taxon>
        <taxon>Ascomycota</taxon>
        <taxon>Pezizomycotina</taxon>
        <taxon>Sordariomycetes</taxon>
        <taxon>Hypocreomycetidae</taxon>
        <taxon>Hypocreales</taxon>
        <taxon>Ophiocordycipitaceae</taxon>
        <taxon>Purpureocillium</taxon>
    </lineage>
</organism>
<evidence type="ECO:0000256" key="8">
    <source>
        <dbReference type="SAM" id="MobiDB-lite"/>
    </source>
</evidence>
<evidence type="ECO:0000256" key="7">
    <source>
        <dbReference type="ARBA" id="ARBA00023242"/>
    </source>
</evidence>
<feature type="domain" description="C2H2-type" evidence="9">
    <location>
        <begin position="207"/>
        <end position="228"/>
    </location>
</feature>
<name>A0ABR0BEL5_PURLI</name>
<dbReference type="PANTHER" id="PTHR46179">
    <property type="entry name" value="ZINC FINGER PROTEIN"/>
    <property type="match status" value="1"/>
</dbReference>
<keyword evidence="4" id="KW-0862">Zinc</keyword>
<accession>A0ABR0BEL5</accession>
<dbReference type="InterPro" id="IPR051061">
    <property type="entry name" value="Zinc_finger_trans_reg"/>
</dbReference>
<keyword evidence="5" id="KW-0805">Transcription regulation</keyword>
<evidence type="ECO:0000313" key="11">
    <source>
        <dbReference type="Proteomes" id="UP001287286"/>
    </source>
</evidence>
<feature type="domain" description="C2H2-type" evidence="9">
    <location>
        <begin position="234"/>
        <end position="261"/>
    </location>
</feature>
<comment type="caution">
    <text evidence="10">The sequence shown here is derived from an EMBL/GenBank/DDBJ whole genome shotgun (WGS) entry which is preliminary data.</text>
</comment>
<feature type="domain" description="C2H2-type" evidence="9">
    <location>
        <begin position="266"/>
        <end position="296"/>
    </location>
</feature>
<evidence type="ECO:0000256" key="1">
    <source>
        <dbReference type="ARBA" id="ARBA00004123"/>
    </source>
</evidence>
<protein>
    <recommendedName>
        <fullName evidence="9">C2H2-type domain-containing protein</fullName>
    </recommendedName>
</protein>
<evidence type="ECO:0000256" key="3">
    <source>
        <dbReference type="ARBA" id="ARBA00022771"/>
    </source>
</evidence>
<dbReference type="Gene3D" id="3.30.160.60">
    <property type="entry name" value="Classic Zinc Finger"/>
    <property type="match status" value="1"/>
</dbReference>
<evidence type="ECO:0000256" key="4">
    <source>
        <dbReference type="ARBA" id="ARBA00022833"/>
    </source>
</evidence>
<evidence type="ECO:0000256" key="6">
    <source>
        <dbReference type="ARBA" id="ARBA00023163"/>
    </source>
</evidence>
<keyword evidence="3" id="KW-0863">Zinc-finger</keyword>
<evidence type="ECO:0000256" key="2">
    <source>
        <dbReference type="ARBA" id="ARBA00022723"/>
    </source>
</evidence>
<gene>
    <name evidence="10" type="ORF">Purlil1_13491</name>
</gene>
<dbReference type="InterPro" id="IPR013087">
    <property type="entry name" value="Znf_C2H2_type"/>
</dbReference>
<evidence type="ECO:0000313" key="10">
    <source>
        <dbReference type="EMBL" id="KAK4071138.1"/>
    </source>
</evidence>
<keyword evidence="2" id="KW-0479">Metal-binding</keyword>